<feature type="region of interest" description="Disordered" evidence="1">
    <location>
        <begin position="164"/>
        <end position="193"/>
    </location>
</feature>
<dbReference type="EMBL" id="HBEY01051484">
    <property type="protein sequence ID" value="CAD8621386.1"/>
    <property type="molecule type" value="Transcribed_RNA"/>
</dbReference>
<reference evidence="2" key="1">
    <citation type="submission" date="2021-01" db="EMBL/GenBank/DDBJ databases">
        <authorList>
            <person name="Corre E."/>
            <person name="Pelletier E."/>
            <person name="Niang G."/>
            <person name="Scheremetjew M."/>
            <person name="Finn R."/>
            <person name="Kale V."/>
            <person name="Holt S."/>
            <person name="Cochrane G."/>
            <person name="Meng A."/>
            <person name="Brown T."/>
            <person name="Cohen L."/>
        </authorList>
    </citation>
    <scope>NUCLEOTIDE SEQUENCE</scope>
    <source>
        <strain evidence="2">PLY182g</strain>
    </source>
</reference>
<evidence type="ECO:0000256" key="1">
    <source>
        <dbReference type="SAM" id="MobiDB-lite"/>
    </source>
</evidence>
<accession>A0A7S0QB70</accession>
<organism evidence="2">
    <name type="scientific">Coccolithus braarudii</name>
    <dbReference type="NCBI Taxonomy" id="221442"/>
    <lineage>
        <taxon>Eukaryota</taxon>
        <taxon>Haptista</taxon>
        <taxon>Haptophyta</taxon>
        <taxon>Prymnesiophyceae</taxon>
        <taxon>Coccolithales</taxon>
        <taxon>Coccolithaceae</taxon>
        <taxon>Coccolithus</taxon>
    </lineage>
</organism>
<dbReference type="AlphaFoldDB" id="A0A7S0QB70"/>
<dbReference type="InterPro" id="IPR002696">
    <property type="entry name" value="Membr_insert_effic_factor_YidD"/>
</dbReference>
<protein>
    <recommendedName>
        <fullName evidence="3">Membrane protein insertion efficiency factor</fullName>
    </recommendedName>
</protein>
<gene>
    <name evidence="2" type="ORF">CPEL01642_LOCUS24769</name>
</gene>
<evidence type="ECO:0000313" key="2">
    <source>
        <dbReference type="EMBL" id="CAD8621386.1"/>
    </source>
</evidence>
<dbReference type="NCBIfam" id="TIGR00278">
    <property type="entry name" value="membrane protein insertion efficiency factor YidD"/>
    <property type="match status" value="1"/>
</dbReference>
<sequence>MCSCGCHLPREQREDLALARYTGFNSERERQQPAGAVTEWAVGALKWYKRALSPLLPPGCRFVPTCSEYAIQSFEQFSPVQAAVLTVWRLVRCNPTAGYGVDAPQWPPPGYWAGSQRVRTSLDDQASRRRALESLESPPAGGAADNGDAIFGWDLKGRAFDPATSVSEVGVQAEAEADDERSWRRGDGSSNGS</sequence>
<dbReference type="PANTHER" id="PTHR33383">
    <property type="entry name" value="MEMBRANE PROTEIN INSERTION EFFICIENCY FACTOR-RELATED"/>
    <property type="match status" value="1"/>
</dbReference>
<dbReference type="SMART" id="SM01234">
    <property type="entry name" value="Haemolytic"/>
    <property type="match status" value="1"/>
</dbReference>
<dbReference type="Pfam" id="PF01809">
    <property type="entry name" value="YidD"/>
    <property type="match status" value="1"/>
</dbReference>
<dbReference type="PANTHER" id="PTHR33383:SF1">
    <property type="entry name" value="MEMBRANE PROTEIN INSERTION EFFICIENCY FACTOR-RELATED"/>
    <property type="match status" value="1"/>
</dbReference>
<dbReference type="HAMAP" id="MF_00386">
    <property type="entry name" value="UPF0161_YidD"/>
    <property type="match status" value="1"/>
</dbReference>
<name>A0A7S0QB70_9EUKA</name>
<proteinExistence type="inferred from homology"/>
<evidence type="ECO:0008006" key="3">
    <source>
        <dbReference type="Google" id="ProtNLM"/>
    </source>
</evidence>